<sequence>MRFSVLLPLVTLPAALAFGNFARTCPDIGFIYPNLVTDCLGPRNELIRSKFNLSSRLVNRNGNLIREKPANVSVALNSSLANVILGVPLRYPVIAEASMGKSITI</sequence>
<dbReference type="EMBL" id="FJUX01000002">
    <property type="protein sequence ID" value="CZS89427.1"/>
    <property type="molecule type" value="Genomic_DNA"/>
</dbReference>
<gene>
    <name evidence="2" type="ORF">RAG0_00847</name>
</gene>
<keyword evidence="3" id="KW-1185">Reference proteome</keyword>
<feature type="signal peptide" evidence="1">
    <location>
        <begin position="1"/>
        <end position="17"/>
    </location>
</feature>
<evidence type="ECO:0000313" key="3">
    <source>
        <dbReference type="Proteomes" id="UP000178912"/>
    </source>
</evidence>
<dbReference type="InterPro" id="IPR036673">
    <property type="entry name" value="Cyanovirin-N_sf"/>
</dbReference>
<evidence type="ECO:0000313" key="2">
    <source>
        <dbReference type="EMBL" id="CZS89427.1"/>
    </source>
</evidence>
<feature type="chain" id="PRO_5009445278" evidence="1">
    <location>
        <begin position="18"/>
        <end position="105"/>
    </location>
</feature>
<organism evidence="2 3">
    <name type="scientific">Rhynchosporium agropyri</name>
    <dbReference type="NCBI Taxonomy" id="914238"/>
    <lineage>
        <taxon>Eukaryota</taxon>
        <taxon>Fungi</taxon>
        <taxon>Dikarya</taxon>
        <taxon>Ascomycota</taxon>
        <taxon>Pezizomycotina</taxon>
        <taxon>Leotiomycetes</taxon>
        <taxon>Helotiales</taxon>
        <taxon>Ploettnerulaceae</taxon>
        <taxon>Rhynchosporium</taxon>
    </lineage>
</organism>
<keyword evidence="1" id="KW-0732">Signal</keyword>
<reference evidence="3" key="1">
    <citation type="submission" date="2016-03" db="EMBL/GenBank/DDBJ databases">
        <authorList>
            <person name="Guldener U."/>
        </authorList>
    </citation>
    <scope>NUCLEOTIDE SEQUENCE [LARGE SCALE GENOMIC DNA]</scope>
    <source>
        <strain evidence="3">04CH-RAC-A.6.1</strain>
    </source>
</reference>
<protein>
    <submittedName>
        <fullName evidence="2">Uncharacterized protein</fullName>
    </submittedName>
</protein>
<dbReference type="Proteomes" id="UP000178912">
    <property type="component" value="Unassembled WGS sequence"/>
</dbReference>
<evidence type="ECO:0000256" key="1">
    <source>
        <dbReference type="SAM" id="SignalP"/>
    </source>
</evidence>
<proteinExistence type="predicted"/>
<accession>A0A1E1JU61</accession>
<dbReference type="AlphaFoldDB" id="A0A1E1JU61"/>
<name>A0A1E1JU61_9HELO</name>
<dbReference type="SUPFAM" id="SSF51322">
    <property type="entry name" value="Cyanovirin-N"/>
    <property type="match status" value="1"/>
</dbReference>